<proteinExistence type="predicted"/>
<accession>A0AAE7VIH6</accession>
<name>A0AAE7VIH6_9CAUD</name>
<evidence type="ECO:0000313" key="1">
    <source>
        <dbReference type="EMBL" id="QXP44096.1"/>
    </source>
</evidence>
<evidence type="ECO:0000313" key="2">
    <source>
        <dbReference type="Proteomes" id="UP000827160"/>
    </source>
</evidence>
<dbReference type="Proteomes" id="UP000827160">
    <property type="component" value="Segment"/>
</dbReference>
<protein>
    <submittedName>
        <fullName evidence="1">Uncharacterized protein</fullName>
    </submittedName>
</protein>
<sequence>MRRISEDRADGLFRCSVRRGYDALVRLDTARGSPTRRRSDAPFPLLASVDIEHPLTGCQEPLILLVRLPNALGSECVVFDGRLDRADVVLRPAIAAGNTDARHRLTYPTRDLDHVSTSGARSVPQA</sequence>
<keyword evidence="2" id="KW-1185">Reference proteome</keyword>
<dbReference type="EMBL" id="MZ462995">
    <property type="protein sequence ID" value="QXP44096.1"/>
    <property type="molecule type" value="Genomic_DNA"/>
</dbReference>
<reference evidence="1" key="1">
    <citation type="submission" date="2021-06" db="EMBL/GenBank/DDBJ databases">
        <authorList>
            <person name="Nair S."/>
        </authorList>
    </citation>
    <scope>NUCLEOTIDE SEQUENCE</scope>
</reference>
<organism evidence="1 2">
    <name type="scientific">Stappia phage SI01</name>
    <dbReference type="NCBI Taxonomy" id="2847766"/>
    <lineage>
        <taxon>Viruses</taxon>
        <taxon>Duplodnaviria</taxon>
        <taxon>Heunggongvirae</taxon>
        <taxon>Uroviricota</taxon>
        <taxon>Caudoviricetes</taxon>
        <taxon>Autographivirales</taxon>
        <taxon>Dunnvirinae</taxon>
        <taxon>Songlingvirus</taxon>
        <taxon>Songlingvirus SI01</taxon>
    </lineage>
</organism>